<reference evidence="1" key="1">
    <citation type="submission" date="2018-12" db="EMBL/GenBank/DDBJ databases">
        <title>Novel natural products biosynthetic potential of the class Ktedonobacteria.</title>
        <authorList>
            <person name="Zheng Y."/>
            <person name="Saitou A."/>
            <person name="Wang C.M."/>
            <person name="Toyoda A."/>
            <person name="Minakuchi Y."/>
            <person name="Sekiguchi Y."/>
            <person name="Ueda K."/>
            <person name="Takano H."/>
            <person name="Sakai Y."/>
            <person name="Yokota A."/>
            <person name="Yabe S."/>
        </authorList>
    </citation>
    <scope>NUCLEOTIDE SEQUENCE</scope>
    <source>
        <strain evidence="1">COM3</strain>
    </source>
</reference>
<dbReference type="Gene3D" id="1.20.120.450">
    <property type="entry name" value="dinb family like domain"/>
    <property type="match status" value="1"/>
</dbReference>
<accession>A0A455SN48</accession>
<name>A0A455SN48_9CHLR</name>
<gene>
    <name evidence="1" type="ORF">KTC_45580</name>
</gene>
<dbReference type="EMBL" id="AP019376">
    <property type="protein sequence ID" value="BBH89807.1"/>
    <property type="molecule type" value="Genomic_DNA"/>
</dbReference>
<dbReference type="SUPFAM" id="SSF109854">
    <property type="entry name" value="DinB/YfiT-like putative metalloenzymes"/>
    <property type="match status" value="1"/>
</dbReference>
<evidence type="ECO:0000313" key="1">
    <source>
        <dbReference type="EMBL" id="BBH89807.1"/>
    </source>
</evidence>
<dbReference type="AlphaFoldDB" id="A0A455SN48"/>
<sequence>MMKSPGTLALQREPAFFPEILLADLERLQNDLIDFFATITPRSWVHRPSKEGWTLFDALVHVSTAAELYLEALEKALTGEPLSEGNVELPVPVQSDVDGAQVTMPQLLLHSFLSALQRTAAIIPHLRAEEFLQSAPLHFAGRFPVVAELLALQIIHPALLHTALLSKAIGAKPLWNEYPSDYLQRNILRLFAIMPVVYRRELFPDVQGGVNWHIGGPAGGHWFLLFDEQARVGKGSLAHPALSLWFPGAHAFLLYITAQISMRRALATGKMMVWGNLRTAAGIRGLLPKLCLI</sequence>
<protein>
    <submittedName>
        <fullName evidence="1">Uncharacterized protein</fullName>
    </submittedName>
</protein>
<dbReference type="InterPro" id="IPR034660">
    <property type="entry name" value="DinB/YfiT-like"/>
</dbReference>
<proteinExistence type="predicted"/>
<organism evidence="1">
    <name type="scientific">Thermosporothrix sp. COM3</name>
    <dbReference type="NCBI Taxonomy" id="2490863"/>
    <lineage>
        <taxon>Bacteria</taxon>
        <taxon>Bacillati</taxon>
        <taxon>Chloroflexota</taxon>
        <taxon>Ktedonobacteria</taxon>
        <taxon>Ktedonobacterales</taxon>
        <taxon>Thermosporotrichaceae</taxon>
        <taxon>Thermosporothrix</taxon>
    </lineage>
</organism>